<evidence type="ECO:0000256" key="11">
    <source>
        <dbReference type="SAM" id="Phobius"/>
    </source>
</evidence>
<keyword evidence="14" id="KW-1185">Reference proteome</keyword>
<reference evidence="13 14" key="1">
    <citation type="submission" date="2014-04" db="EMBL/GenBank/DDBJ databases">
        <authorList>
            <consortium name="DOE Joint Genome Institute"/>
            <person name="Kuo A."/>
            <person name="Kohler A."/>
            <person name="Nagy L.G."/>
            <person name="Floudas D."/>
            <person name="Copeland A."/>
            <person name="Barry K.W."/>
            <person name="Cichocki N."/>
            <person name="Veneault-Fourrey C."/>
            <person name="LaButti K."/>
            <person name="Lindquist E.A."/>
            <person name="Lipzen A."/>
            <person name="Lundell T."/>
            <person name="Morin E."/>
            <person name="Murat C."/>
            <person name="Sun H."/>
            <person name="Tunlid A."/>
            <person name="Henrissat B."/>
            <person name="Grigoriev I.V."/>
            <person name="Hibbett D.S."/>
            <person name="Martin F."/>
            <person name="Nordberg H.P."/>
            <person name="Cantor M.N."/>
            <person name="Hua S.X."/>
        </authorList>
    </citation>
    <scope>NUCLEOTIDE SEQUENCE [LARGE SCALE GENOMIC DNA]</scope>
    <source>
        <strain evidence="13 14">Foug A</strain>
    </source>
</reference>
<feature type="compositionally biased region" description="Polar residues" evidence="10">
    <location>
        <begin position="243"/>
        <end position="252"/>
    </location>
</feature>
<evidence type="ECO:0000313" key="13">
    <source>
        <dbReference type="EMBL" id="KIM70325.1"/>
    </source>
</evidence>
<feature type="transmembrane region" description="Helical" evidence="11">
    <location>
        <begin position="75"/>
        <end position="94"/>
    </location>
</feature>
<dbReference type="STRING" id="1036808.A0A0C3EC98"/>
<reference evidence="14" key="2">
    <citation type="submission" date="2015-01" db="EMBL/GenBank/DDBJ databases">
        <title>Evolutionary Origins and Diversification of the Mycorrhizal Mutualists.</title>
        <authorList>
            <consortium name="DOE Joint Genome Institute"/>
            <consortium name="Mycorrhizal Genomics Consortium"/>
            <person name="Kohler A."/>
            <person name="Kuo A."/>
            <person name="Nagy L.G."/>
            <person name="Floudas D."/>
            <person name="Copeland A."/>
            <person name="Barry K.W."/>
            <person name="Cichocki N."/>
            <person name="Veneault-Fourrey C."/>
            <person name="LaButti K."/>
            <person name="Lindquist E.A."/>
            <person name="Lipzen A."/>
            <person name="Lundell T."/>
            <person name="Morin E."/>
            <person name="Murat C."/>
            <person name="Riley R."/>
            <person name="Ohm R."/>
            <person name="Sun H."/>
            <person name="Tunlid A."/>
            <person name="Henrissat B."/>
            <person name="Grigoriev I.V."/>
            <person name="Hibbett D.S."/>
            <person name="Martin F."/>
        </authorList>
    </citation>
    <scope>NUCLEOTIDE SEQUENCE [LARGE SCALE GENOMIC DNA]</scope>
    <source>
        <strain evidence="14">Foug A</strain>
    </source>
</reference>
<evidence type="ECO:0000256" key="4">
    <source>
        <dbReference type="ARBA" id="ARBA00022475"/>
    </source>
</evidence>
<dbReference type="PRINTS" id="PR00452">
    <property type="entry name" value="SH3DOMAIN"/>
</dbReference>
<keyword evidence="5 11" id="KW-0812">Transmembrane</keyword>
<feature type="region of interest" description="Disordered" evidence="10">
    <location>
        <begin position="206"/>
        <end position="282"/>
    </location>
</feature>
<dbReference type="GO" id="GO:0007232">
    <property type="term" value="P:osmosensory signaling pathway via Sho1 osmosensor"/>
    <property type="evidence" value="ECO:0007669"/>
    <property type="project" value="UniProtKB-ARBA"/>
</dbReference>
<proteinExistence type="inferred from homology"/>
<dbReference type="PANTHER" id="PTHR15735:SF20">
    <property type="entry name" value="HIGH OSMOLARITY SIGNALING PROTEIN SHO1"/>
    <property type="match status" value="1"/>
</dbReference>
<dbReference type="PANTHER" id="PTHR15735">
    <property type="entry name" value="FCH AND DOUBLE SH3 DOMAINS PROTEIN"/>
    <property type="match status" value="1"/>
</dbReference>
<name>A0A0C3EC98_9AGAM</name>
<dbReference type="AlphaFoldDB" id="A0A0C3EC98"/>
<evidence type="ECO:0000256" key="10">
    <source>
        <dbReference type="SAM" id="MobiDB-lite"/>
    </source>
</evidence>
<comment type="subcellular location">
    <subcellularLocation>
        <location evidence="1">Cell membrane</location>
        <topology evidence="1">Multi-pass membrane protein</topology>
    </subcellularLocation>
</comment>
<feature type="transmembrane region" description="Helical" evidence="11">
    <location>
        <begin position="106"/>
        <end position="127"/>
    </location>
</feature>
<dbReference type="Gene3D" id="2.30.30.40">
    <property type="entry name" value="SH3 Domains"/>
    <property type="match status" value="1"/>
</dbReference>
<evidence type="ECO:0000256" key="2">
    <source>
        <dbReference type="ARBA" id="ARBA00009739"/>
    </source>
</evidence>
<evidence type="ECO:0000256" key="5">
    <source>
        <dbReference type="ARBA" id="ARBA00022692"/>
    </source>
</evidence>
<dbReference type="Pfam" id="PF00018">
    <property type="entry name" value="SH3_1"/>
    <property type="match status" value="1"/>
</dbReference>
<dbReference type="InParanoid" id="A0A0C3EC98"/>
<dbReference type="OrthoDB" id="5983572at2759"/>
<dbReference type="GO" id="GO:0030833">
    <property type="term" value="P:regulation of actin filament polymerization"/>
    <property type="evidence" value="ECO:0007669"/>
    <property type="project" value="TreeGrafter"/>
</dbReference>
<evidence type="ECO:0000313" key="14">
    <source>
        <dbReference type="Proteomes" id="UP000053989"/>
    </source>
</evidence>
<dbReference type="Proteomes" id="UP000053989">
    <property type="component" value="Unassembled WGS sequence"/>
</dbReference>
<dbReference type="HOGENOM" id="CLU_043316_0_0_1"/>
<dbReference type="InterPro" id="IPR036028">
    <property type="entry name" value="SH3-like_dom_sf"/>
</dbReference>
<keyword evidence="8 11" id="KW-0472">Membrane</keyword>
<keyword evidence="4" id="KW-1003">Cell membrane</keyword>
<evidence type="ECO:0000256" key="1">
    <source>
        <dbReference type="ARBA" id="ARBA00004651"/>
    </source>
</evidence>
<dbReference type="SUPFAM" id="SSF50044">
    <property type="entry name" value="SH3-domain"/>
    <property type="match status" value="1"/>
</dbReference>
<evidence type="ECO:0000259" key="12">
    <source>
        <dbReference type="PROSITE" id="PS50002"/>
    </source>
</evidence>
<keyword evidence="6 11" id="KW-1133">Transmembrane helix</keyword>
<protein>
    <recommendedName>
        <fullName evidence="12">SH3 domain-containing protein</fullName>
    </recommendedName>
</protein>
<feature type="transmembrane region" description="Helical" evidence="11">
    <location>
        <begin position="15"/>
        <end position="36"/>
    </location>
</feature>
<accession>A0A0C3EC98</accession>
<organism evidence="13 14">
    <name type="scientific">Scleroderma citrinum Foug A</name>
    <dbReference type="NCBI Taxonomy" id="1036808"/>
    <lineage>
        <taxon>Eukaryota</taxon>
        <taxon>Fungi</taxon>
        <taxon>Dikarya</taxon>
        <taxon>Basidiomycota</taxon>
        <taxon>Agaricomycotina</taxon>
        <taxon>Agaricomycetes</taxon>
        <taxon>Agaricomycetidae</taxon>
        <taxon>Boletales</taxon>
        <taxon>Sclerodermatineae</taxon>
        <taxon>Sclerodermataceae</taxon>
        <taxon>Scleroderma</taxon>
    </lineage>
</organism>
<dbReference type="InterPro" id="IPR001452">
    <property type="entry name" value="SH3_domain"/>
</dbReference>
<feature type="compositionally biased region" description="Gly residues" evidence="10">
    <location>
        <begin position="257"/>
        <end position="267"/>
    </location>
</feature>
<dbReference type="FunFam" id="2.30.30.40:FF:000213">
    <property type="entry name" value="High osmolarity signaling protein SHO1"/>
    <property type="match status" value="1"/>
</dbReference>
<dbReference type="PROSITE" id="PS50002">
    <property type="entry name" value="SH3"/>
    <property type="match status" value="1"/>
</dbReference>
<sequence length="342" mass="35627">MPPRGSQGLDFTPILTHYLFLFTAILAILAWFIAFISQAIATAQSYTVGVAWFGIFLQLFLILGVLNTLATDAIAMHRIQISVFGAVAIVFAVISVNDSIFSGRPALDAMAAGWLILAIVDILWVIYFTSEEDSLAWHLLNSLGSGGLTPPSRRRRTRGASIHNIGTNGYASNYGGGISSHDVPYDSASKTAQGIGPAGVRSQNSFVGAGSVDGGAPRSLGPATGAGSVHSTPIVPPGPLTGPENNAATSSPLMGPGTAGIGAGGGISNSSQGAPEPSPEQDVYSYKAKALYAYTASPDDPTELSFTKGEVLDITDKQGKWWQARKQDGAMGIAPSNYLQLI</sequence>
<dbReference type="EMBL" id="KN822005">
    <property type="protein sequence ID" value="KIM70325.1"/>
    <property type="molecule type" value="Genomic_DNA"/>
</dbReference>
<dbReference type="InterPro" id="IPR035522">
    <property type="entry name" value="Sho1_SH3"/>
</dbReference>
<keyword evidence="3 9" id="KW-0728">SH3 domain</keyword>
<dbReference type="GO" id="GO:0005886">
    <property type="term" value="C:plasma membrane"/>
    <property type="evidence" value="ECO:0007669"/>
    <property type="project" value="UniProtKB-SubCell"/>
</dbReference>
<gene>
    <name evidence="13" type="ORF">SCLCIDRAFT_523679</name>
</gene>
<evidence type="ECO:0000256" key="9">
    <source>
        <dbReference type="PROSITE-ProRule" id="PRU00192"/>
    </source>
</evidence>
<feature type="transmembrane region" description="Helical" evidence="11">
    <location>
        <begin position="48"/>
        <end position="69"/>
    </location>
</feature>
<evidence type="ECO:0000256" key="8">
    <source>
        <dbReference type="ARBA" id="ARBA00023136"/>
    </source>
</evidence>
<feature type="domain" description="SH3" evidence="12">
    <location>
        <begin position="283"/>
        <end position="342"/>
    </location>
</feature>
<dbReference type="CDD" id="cd11855">
    <property type="entry name" value="SH3_Sho1p"/>
    <property type="match status" value="1"/>
</dbReference>
<keyword evidence="7" id="KW-0346">Stress response</keyword>
<evidence type="ECO:0000256" key="3">
    <source>
        <dbReference type="ARBA" id="ARBA00022443"/>
    </source>
</evidence>
<comment type="similarity">
    <text evidence="2">Belongs to the SHO1 family.</text>
</comment>
<evidence type="ECO:0000256" key="7">
    <source>
        <dbReference type="ARBA" id="ARBA00023016"/>
    </source>
</evidence>
<evidence type="ECO:0000256" key="6">
    <source>
        <dbReference type="ARBA" id="ARBA00022989"/>
    </source>
</evidence>
<dbReference type="SMART" id="SM00326">
    <property type="entry name" value="SH3"/>
    <property type="match status" value="1"/>
</dbReference>